<feature type="transmembrane region" description="Helical" evidence="1">
    <location>
        <begin position="78"/>
        <end position="99"/>
    </location>
</feature>
<dbReference type="EMBL" id="BLXT01000008">
    <property type="protein sequence ID" value="GFN73538.1"/>
    <property type="molecule type" value="Genomic_DNA"/>
</dbReference>
<evidence type="ECO:0000256" key="1">
    <source>
        <dbReference type="SAM" id="Phobius"/>
    </source>
</evidence>
<dbReference type="AlphaFoldDB" id="A0AAV3XUU6"/>
<keyword evidence="1" id="KW-0472">Membrane</keyword>
<name>A0AAV3XUU6_9GAST</name>
<comment type="caution">
    <text evidence="3">The sequence shown here is derived from an EMBL/GenBank/DDBJ whole genome shotgun (WGS) entry which is preliminary data.</text>
</comment>
<keyword evidence="1" id="KW-1133">Transmembrane helix</keyword>
<reference evidence="3 4" key="1">
    <citation type="journal article" date="2021" name="Elife">
        <title>Chloroplast acquisition without the gene transfer in kleptoplastic sea slugs, Plakobranchus ocellatus.</title>
        <authorList>
            <person name="Maeda T."/>
            <person name="Takahashi S."/>
            <person name="Yoshida T."/>
            <person name="Shimamura S."/>
            <person name="Takaki Y."/>
            <person name="Nagai Y."/>
            <person name="Toyoda A."/>
            <person name="Suzuki Y."/>
            <person name="Arimoto A."/>
            <person name="Ishii H."/>
            <person name="Satoh N."/>
            <person name="Nishiyama T."/>
            <person name="Hasebe M."/>
            <person name="Maruyama T."/>
            <person name="Minagawa J."/>
            <person name="Obokata J."/>
            <person name="Shigenobu S."/>
        </authorList>
    </citation>
    <scope>NUCLEOTIDE SEQUENCE [LARGE SCALE GENOMIC DNA]</scope>
</reference>
<gene>
    <name evidence="3" type="ORF">PoB_000004400</name>
</gene>
<protein>
    <submittedName>
        <fullName evidence="3">Abhydrolase domain-containing protein 16a</fullName>
    </submittedName>
</protein>
<feature type="transmembrane region" description="Helical" evidence="1">
    <location>
        <begin position="46"/>
        <end position="66"/>
    </location>
</feature>
<dbReference type="InterPro" id="IPR054518">
    <property type="entry name" value="ABHD16_N"/>
</dbReference>
<sequence>MAEVASTTAWTFYGPRLLRIMRRGDIQGHVYQPNFLESLSDRIVHVLRTAFGATYWCSPVVAVMMYRRGYFNVEGVQSLSKMALSLFAVYALAFFFRGVGRLSNADYRMFIGTFVQARNNPCVRTREELAKYDFEFWGWPVDFKWDSAGADG</sequence>
<proteinExistence type="predicted"/>
<keyword evidence="4" id="KW-1185">Reference proteome</keyword>
<evidence type="ECO:0000313" key="4">
    <source>
        <dbReference type="Proteomes" id="UP000735302"/>
    </source>
</evidence>
<accession>A0AAV3XUU6</accession>
<keyword evidence="1" id="KW-0812">Transmembrane</keyword>
<feature type="domain" description="Phosphatidylserine Lipase ABHD16 N-terminal" evidence="2">
    <location>
        <begin position="12"/>
        <end position="135"/>
    </location>
</feature>
<evidence type="ECO:0000313" key="3">
    <source>
        <dbReference type="EMBL" id="GFN73538.1"/>
    </source>
</evidence>
<organism evidence="3 4">
    <name type="scientific">Plakobranchus ocellatus</name>
    <dbReference type="NCBI Taxonomy" id="259542"/>
    <lineage>
        <taxon>Eukaryota</taxon>
        <taxon>Metazoa</taxon>
        <taxon>Spiralia</taxon>
        <taxon>Lophotrochozoa</taxon>
        <taxon>Mollusca</taxon>
        <taxon>Gastropoda</taxon>
        <taxon>Heterobranchia</taxon>
        <taxon>Euthyneura</taxon>
        <taxon>Panpulmonata</taxon>
        <taxon>Sacoglossa</taxon>
        <taxon>Placobranchoidea</taxon>
        <taxon>Plakobranchidae</taxon>
        <taxon>Plakobranchus</taxon>
    </lineage>
</organism>
<dbReference type="Pfam" id="PF22990">
    <property type="entry name" value="ABHD16_N"/>
    <property type="match status" value="1"/>
</dbReference>
<evidence type="ECO:0000259" key="2">
    <source>
        <dbReference type="Pfam" id="PF22990"/>
    </source>
</evidence>
<dbReference type="Proteomes" id="UP000735302">
    <property type="component" value="Unassembled WGS sequence"/>
</dbReference>